<gene>
    <name evidence="3" type="ORF">B0J12DRAFT_700877</name>
</gene>
<dbReference type="EMBL" id="JAGTJR010000017">
    <property type="protein sequence ID" value="KAH7046746.1"/>
    <property type="molecule type" value="Genomic_DNA"/>
</dbReference>
<dbReference type="CDD" id="cd03884">
    <property type="entry name" value="M20_bAS"/>
    <property type="match status" value="1"/>
</dbReference>
<organism evidence="3 4">
    <name type="scientific">Macrophomina phaseolina</name>
    <dbReference type="NCBI Taxonomy" id="35725"/>
    <lineage>
        <taxon>Eukaryota</taxon>
        <taxon>Fungi</taxon>
        <taxon>Dikarya</taxon>
        <taxon>Ascomycota</taxon>
        <taxon>Pezizomycotina</taxon>
        <taxon>Dothideomycetes</taxon>
        <taxon>Dothideomycetes incertae sedis</taxon>
        <taxon>Botryosphaeriales</taxon>
        <taxon>Botryosphaeriaceae</taxon>
        <taxon>Macrophomina</taxon>
    </lineage>
</organism>
<dbReference type="InterPro" id="IPR010158">
    <property type="entry name" value="Amidase_Cbmase"/>
</dbReference>
<evidence type="ECO:0000313" key="4">
    <source>
        <dbReference type="Proteomes" id="UP000774617"/>
    </source>
</evidence>
<sequence>MMQELHRTCDFGTGKRWGSAPTETGMSRLSLSSTDKQVRDWLIETAKGLGSNVTIDAIGNIFAVRPGRLDGPATFAGSHLDTQPTGGRYDGILGVIAGVEILRVLEENSVETEFPVGVVNWTNEEGARFPISMMGSAVWAGAVPLEDAYNLREVGGGTAKLKSELERTGHLGKTPPSYRDVPMGAHFELHIEQGPVLEAEQKKIGVVHGGRDAHTGTTPLSRRADALLLASKFILHSHRPASRYSALVSTGVLTLLPGSTNTIPGHVRFSLDIRSPDDSVVETIEEQLKQDFGALAAGEDIGGLHAGGTPGLNDKFEVAWRTDSQTAATRFHKDCIQTVREAAVEVLGGAESLVRDMASGAGHDSVYASKHCPTSMIFVPCREGISHNPTEYASAEDCELGAQVLLQSVMRYDALRRARR</sequence>
<comment type="caution">
    <text evidence="3">The sequence shown here is derived from an EMBL/GenBank/DDBJ whole genome shotgun (WGS) entry which is preliminary data.</text>
</comment>
<dbReference type="PIRSF" id="PIRSF001235">
    <property type="entry name" value="Amidase_carbamoylase"/>
    <property type="match status" value="1"/>
</dbReference>
<dbReference type="Gene3D" id="3.40.630.10">
    <property type="entry name" value="Zn peptidases"/>
    <property type="match status" value="1"/>
</dbReference>
<keyword evidence="4" id="KW-1185">Reference proteome</keyword>
<protein>
    <recommendedName>
        <fullName evidence="5">Peptidase M20</fullName>
    </recommendedName>
</protein>
<dbReference type="InterPro" id="IPR002933">
    <property type="entry name" value="Peptidase_M20"/>
</dbReference>
<evidence type="ECO:0000256" key="1">
    <source>
        <dbReference type="ARBA" id="ARBA00006247"/>
    </source>
</evidence>
<dbReference type="PANTHER" id="PTHR32494:SF5">
    <property type="entry name" value="ALLANTOATE AMIDOHYDROLASE"/>
    <property type="match status" value="1"/>
</dbReference>
<evidence type="ECO:0008006" key="5">
    <source>
        <dbReference type="Google" id="ProtNLM"/>
    </source>
</evidence>
<accession>A0ABQ8G753</accession>
<name>A0ABQ8G753_9PEZI</name>
<evidence type="ECO:0000256" key="2">
    <source>
        <dbReference type="ARBA" id="ARBA00022801"/>
    </source>
</evidence>
<evidence type="ECO:0000313" key="3">
    <source>
        <dbReference type="EMBL" id="KAH7046746.1"/>
    </source>
</evidence>
<dbReference type="SUPFAM" id="SSF53187">
    <property type="entry name" value="Zn-dependent exopeptidases"/>
    <property type="match status" value="1"/>
</dbReference>
<dbReference type="Gene3D" id="3.30.70.360">
    <property type="match status" value="1"/>
</dbReference>
<comment type="similarity">
    <text evidence="1">Belongs to the peptidase M20A family.</text>
</comment>
<keyword evidence="2" id="KW-0378">Hydrolase</keyword>
<dbReference type="InterPro" id="IPR036264">
    <property type="entry name" value="Bact_exopeptidase_dim_dom"/>
</dbReference>
<dbReference type="NCBIfam" id="TIGR01879">
    <property type="entry name" value="hydantase"/>
    <property type="match status" value="1"/>
</dbReference>
<reference evidence="3 4" key="1">
    <citation type="journal article" date="2021" name="Nat. Commun.">
        <title>Genetic determinants of endophytism in the Arabidopsis root mycobiome.</title>
        <authorList>
            <person name="Mesny F."/>
            <person name="Miyauchi S."/>
            <person name="Thiergart T."/>
            <person name="Pickel B."/>
            <person name="Atanasova L."/>
            <person name="Karlsson M."/>
            <person name="Huettel B."/>
            <person name="Barry K.W."/>
            <person name="Haridas S."/>
            <person name="Chen C."/>
            <person name="Bauer D."/>
            <person name="Andreopoulos W."/>
            <person name="Pangilinan J."/>
            <person name="LaButti K."/>
            <person name="Riley R."/>
            <person name="Lipzen A."/>
            <person name="Clum A."/>
            <person name="Drula E."/>
            <person name="Henrissat B."/>
            <person name="Kohler A."/>
            <person name="Grigoriev I.V."/>
            <person name="Martin F.M."/>
            <person name="Hacquard S."/>
        </authorList>
    </citation>
    <scope>NUCLEOTIDE SEQUENCE [LARGE SCALE GENOMIC DNA]</scope>
    <source>
        <strain evidence="3 4">MPI-SDFR-AT-0080</strain>
    </source>
</reference>
<dbReference type="Proteomes" id="UP000774617">
    <property type="component" value="Unassembled WGS sequence"/>
</dbReference>
<proteinExistence type="inferred from homology"/>
<dbReference type="Pfam" id="PF01546">
    <property type="entry name" value="Peptidase_M20"/>
    <property type="match status" value="1"/>
</dbReference>
<dbReference type="PANTHER" id="PTHR32494">
    <property type="entry name" value="ALLANTOATE DEIMINASE-RELATED"/>
    <property type="match status" value="1"/>
</dbReference>
<dbReference type="SUPFAM" id="SSF55031">
    <property type="entry name" value="Bacterial exopeptidase dimerisation domain"/>
    <property type="match status" value="1"/>
</dbReference>